<name>A0A3M2MDI5_9ACTN</name>
<accession>A0A3M2MDI5</accession>
<dbReference type="RefSeq" id="WP_122192449.1">
    <property type="nucleotide sequence ID" value="NZ_JBHSKC010000016.1"/>
</dbReference>
<dbReference type="EMBL" id="RFFG01000002">
    <property type="protein sequence ID" value="RMI47599.1"/>
    <property type="molecule type" value="Genomic_DNA"/>
</dbReference>
<dbReference type="OrthoDB" id="8617742at2"/>
<dbReference type="AlphaFoldDB" id="A0A3M2MDI5"/>
<proteinExistence type="predicted"/>
<protein>
    <recommendedName>
        <fullName evidence="3">Capsid maturation protease</fullName>
    </recommendedName>
</protein>
<comment type="caution">
    <text evidence="1">The sequence shown here is derived from an EMBL/GenBank/DDBJ whole genome shotgun (WGS) entry which is preliminary data.</text>
</comment>
<evidence type="ECO:0008006" key="3">
    <source>
        <dbReference type="Google" id="ProtNLM"/>
    </source>
</evidence>
<keyword evidence="2" id="KW-1185">Reference proteome</keyword>
<organism evidence="1 2">
    <name type="scientific">Actinomadura harenae</name>
    <dbReference type="NCBI Taxonomy" id="2483351"/>
    <lineage>
        <taxon>Bacteria</taxon>
        <taxon>Bacillati</taxon>
        <taxon>Actinomycetota</taxon>
        <taxon>Actinomycetes</taxon>
        <taxon>Streptosporangiales</taxon>
        <taxon>Thermomonosporaceae</taxon>
        <taxon>Actinomadura</taxon>
    </lineage>
</organism>
<dbReference type="Proteomes" id="UP000282674">
    <property type="component" value="Unassembled WGS sequence"/>
</dbReference>
<evidence type="ECO:0000313" key="2">
    <source>
        <dbReference type="Proteomes" id="UP000282674"/>
    </source>
</evidence>
<gene>
    <name evidence="1" type="ORF">EBO15_01475</name>
</gene>
<sequence length="380" mass="39920">MTITHAFAADITKAERDEHGDLIVYGKATGPDVDLDEQVCDAGWLKSAMPAWMEWGNLREMHQPVAAGVGLELEQQGDDYFVKSKVVDDSTARKIEAGALKGYSVGIKNARVVKDSTAPGGRIVGGEIVEVSYVDRPCNPTAVLALAKAAGADDALAPVEAAPDGSWREQAVALVKAVAADGSIDEQPDIAGGQEAIALIARLIKSEADELAAGELDETCDIELLLRAVECLKCFVAHEQGADDDEPADVTYVGLDAEPDTTKAADDEPRIEDVTKTTEADDVPVSKDEIQSLVKAAVAEAGKAAQERIDALAAELAKVKATPLPGGPVVTTVRHTPQAPSGTDQAAYFEHMASQVHDPVAAAGYRAKAADVRRAASINH</sequence>
<reference evidence="1 2" key="1">
    <citation type="submission" date="2018-10" db="EMBL/GenBank/DDBJ databases">
        <title>Isolation from soil.</title>
        <authorList>
            <person name="Hu J."/>
        </authorList>
    </citation>
    <scope>NUCLEOTIDE SEQUENCE [LARGE SCALE GENOMIC DNA]</scope>
    <source>
        <strain evidence="1 2">NEAU-Ht49</strain>
    </source>
</reference>
<evidence type="ECO:0000313" key="1">
    <source>
        <dbReference type="EMBL" id="RMI47599.1"/>
    </source>
</evidence>